<sequence length="131" mass="13887">MATATMFAISAPAAVCQIRAAPCAKPAGAVSLRSSVVGRPLCLRKSHAVQKRAVRAMAAADPDVAKSIKDAEETCASGTTGECAAAWDEVEELSAAASDKKKKEKEIAKKDPLEKFCEDNPETDECRVYED</sequence>
<feature type="domain" description="CP12" evidence="3">
    <location>
        <begin position="60"/>
        <end position="131"/>
    </location>
</feature>
<proteinExistence type="evidence at transcript level"/>
<dbReference type="AlphaFoldDB" id="Q20FC7"/>
<dbReference type="InterPro" id="IPR039314">
    <property type="entry name" value="CP12-like"/>
</dbReference>
<evidence type="ECO:0000256" key="2">
    <source>
        <dbReference type="SAM" id="MobiDB-lite"/>
    </source>
</evidence>
<gene>
    <name evidence="4" type="primary">CP12</name>
</gene>
<keyword evidence="1" id="KW-1015">Disulfide bond</keyword>
<dbReference type="PANTHER" id="PTHR33921">
    <property type="entry name" value="CALVIN CYCLE PROTEIN CP12-2, CHLOROPLASTIC"/>
    <property type="match status" value="1"/>
</dbReference>
<dbReference type="GO" id="GO:0009507">
    <property type="term" value="C:chloroplast"/>
    <property type="evidence" value="ECO:0007669"/>
    <property type="project" value="TreeGrafter"/>
</dbReference>
<feature type="region of interest" description="Disordered" evidence="2">
    <location>
        <begin position="95"/>
        <end position="114"/>
    </location>
</feature>
<dbReference type="GO" id="GO:0080153">
    <property type="term" value="P:negative regulation of reductive pentose-phosphate cycle"/>
    <property type="evidence" value="ECO:0007669"/>
    <property type="project" value="TreeGrafter"/>
</dbReference>
<organism evidence="4">
    <name type="scientific">Mesostigma viride</name>
    <name type="common">Green alga</name>
    <dbReference type="NCBI Taxonomy" id="41882"/>
    <lineage>
        <taxon>Eukaryota</taxon>
        <taxon>Viridiplantae</taxon>
        <taxon>Streptophyta</taxon>
        <taxon>Mesostigmatophyceae</taxon>
        <taxon>Mesostigmatales</taxon>
        <taxon>Mesostigmataceae</taxon>
        <taxon>Mesostigma</taxon>
    </lineage>
</organism>
<evidence type="ECO:0000259" key="3">
    <source>
        <dbReference type="SMART" id="SM01093"/>
    </source>
</evidence>
<reference evidence="4" key="1">
    <citation type="journal article" date="2006" name="Mol. Biol. Evol.">
        <title>The GapA/B gene duplication marks the origin of Streptophyta (charophytes and land plants).</title>
        <authorList>
            <person name="Petersen J."/>
            <person name="Teich R."/>
            <person name="Becker B."/>
            <person name="Cerff R."/>
            <person name="Brinkmann H."/>
        </authorList>
    </citation>
    <scope>NUCLEOTIDE SEQUENCE</scope>
</reference>
<feature type="compositionally biased region" description="Basic and acidic residues" evidence="2">
    <location>
        <begin position="98"/>
        <end position="114"/>
    </location>
</feature>
<dbReference type="Pfam" id="PF02672">
    <property type="entry name" value="CP12"/>
    <property type="match status" value="1"/>
</dbReference>
<dbReference type="InterPro" id="IPR003823">
    <property type="entry name" value="CP12_dom"/>
</dbReference>
<feature type="disulfide bond" evidence="1">
    <location>
        <begin position="75"/>
        <end position="83"/>
    </location>
</feature>
<evidence type="ECO:0000256" key="1">
    <source>
        <dbReference type="PIRSR" id="PIRSR639314-50"/>
    </source>
</evidence>
<protein>
    <submittedName>
        <fullName evidence="4">CP12</fullName>
    </submittedName>
</protein>
<dbReference type="SMART" id="SM01093">
    <property type="entry name" value="CP12"/>
    <property type="match status" value="1"/>
</dbReference>
<accession>Q20FC7</accession>
<dbReference type="PANTHER" id="PTHR33921:SF15">
    <property type="entry name" value="CALVIN CYCLE PROTEIN CP12-2, CHLOROPLASTIC"/>
    <property type="match status" value="1"/>
</dbReference>
<evidence type="ECO:0000313" key="4">
    <source>
        <dbReference type="EMBL" id="ABD37968.1"/>
    </source>
</evidence>
<name>Q20FC7_MESVI</name>
<feature type="disulfide bond" evidence="1">
    <location>
        <begin position="117"/>
        <end position="126"/>
    </location>
</feature>
<dbReference type="EMBL" id="DQ270256">
    <property type="protein sequence ID" value="ABD37968.1"/>
    <property type="molecule type" value="mRNA"/>
</dbReference>